<comment type="caution">
    <text evidence="1">The sequence shown here is derived from an EMBL/GenBank/DDBJ whole genome shotgun (WGS) entry which is preliminary data.</text>
</comment>
<reference evidence="1 2" key="1">
    <citation type="submission" date="2020-08" db="EMBL/GenBank/DDBJ databases">
        <title>Sequencing the genomes of 1000 actinobacteria strains.</title>
        <authorList>
            <person name="Klenk H.-P."/>
        </authorList>
    </citation>
    <scope>NUCLEOTIDE SEQUENCE [LARGE SCALE GENOMIC DNA]</scope>
    <source>
        <strain evidence="1 2">DSM 12511</strain>
    </source>
</reference>
<proteinExistence type="predicted"/>
<name>A0A7X0KV99_9MICO</name>
<protein>
    <submittedName>
        <fullName evidence="1">Sugar O-acyltransferase (Sialic acid O-acetyltransferase NeuD family)</fullName>
    </submittedName>
</protein>
<dbReference type="PANTHER" id="PTHR43300">
    <property type="entry name" value="ACETYLTRANSFERASE"/>
    <property type="match status" value="1"/>
</dbReference>
<keyword evidence="1" id="KW-0808">Transferase</keyword>
<keyword evidence="1" id="KW-0012">Acyltransferase</keyword>
<dbReference type="EMBL" id="JACHML010000001">
    <property type="protein sequence ID" value="MBB6392011.1"/>
    <property type="molecule type" value="Genomic_DNA"/>
</dbReference>
<keyword evidence="2" id="KW-1185">Reference proteome</keyword>
<organism evidence="1 2">
    <name type="scientific">Microbacterium thalassium</name>
    <dbReference type="NCBI Taxonomy" id="362649"/>
    <lineage>
        <taxon>Bacteria</taxon>
        <taxon>Bacillati</taxon>
        <taxon>Actinomycetota</taxon>
        <taxon>Actinomycetes</taxon>
        <taxon>Micrococcales</taxon>
        <taxon>Microbacteriaceae</taxon>
        <taxon>Microbacterium</taxon>
    </lineage>
</organism>
<dbReference type="SUPFAM" id="SSF51161">
    <property type="entry name" value="Trimeric LpxA-like enzymes"/>
    <property type="match status" value="1"/>
</dbReference>
<dbReference type="GO" id="GO:0016746">
    <property type="term" value="F:acyltransferase activity"/>
    <property type="evidence" value="ECO:0007669"/>
    <property type="project" value="UniProtKB-KW"/>
</dbReference>
<sequence>MIDVVINGTGSLGRMVFHLLDGDERYRVRAFTAAPRWCEAESLLGVPVVAHDDVVGRYPPDDVVCLSVLGGLGGWTARRDHLEVMRERGYRHANYVHPSAVVQGRQEWGANNIVFPFCTVGFGGRMGDDNILREKVYLGHDHRVGDHAFFGVDCTVGGGLSLGTGAYLAMSTTVTNDIAIGEGAFVGIGSLVLADLEPDGRYFGRPAVHRGAAPGVGVGAGAS</sequence>
<evidence type="ECO:0000313" key="2">
    <source>
        <dbReference type="Proteomes" id="UP000537775"/>
    </source>
</evidence>
<dbReference type="InterPro" id="IPR011004">
    <property type="entry name" value="Trimer_LpxA-like_sf"/>
</dbReference>
<dbReference type="RefSeq" id="WP_184751118.1">
    <property type="nucleotide sequence ID" value="NZ_BAAAJR010000005.1"/>
</dbReference>
<dbReference type="InterPro" id="IPR050179">
    <property type="entry name" value="Trans_hexapeptide_repeat"/>
</dbReference>
<accession>A0A7X0KV99</accession>
<evidence type="ECO:0000313" key="1">
    <source>
        <dbReference type="EMBL" id="MBB6392011.1"/>
    </source>
</evidence>
<dbReference type="AlphaFoldDB" id="A0A7X0KV99"/>
<gene>
    <name evidence="1" type="ORF">HD594_002324</name>
</gene>
<dbReference type="Proteomes" id="UP000537775">
    <property type="component" value="Unassembled WGS sequence"/>
</dbReference>
<dbReference type="Gene3D" id="2.160.10.10">
    <property type="entry name" value="Hexapeptide repeat proteins"/>
    <property type="match status" value="1"/>
</dbReference>